<gene>
    <name evidence="1" type="ORF">BECKFW1821C_GA0114237_10636</name>
</gene>
<name>A0A450TY46_9GAMM</name>
<organism evidence="1">
    <name type="scientific">Candidatus Kentrum sp. FW</name>
    <dbReference type="NCBI Taxonomy" id="2126338"/>
    <lineage>
        <taxon>Bacteria</taxon>
        <taxon>Pseudomonadati</taxon>
        <taxon>Pseudomonadota</taxon>
        <taxon>Gammaproteobacteria</taxon>
        <taxon>Candidatus Kentrum</taxon>
    </lineage>
</organism>
<protein>
    <submittedName>
        <fullName evidence="1">Uncharacterized protein</fullName>
    </submittedName>
</protein>
<dbReference type="EMBL" id="CAADFE010000063">
    <property type="protein sequence ID" value="VFJ74496.1"/>
    <property type="molecule type" value="Genomic_DNA"/>
</dbReference>
<dbReference type="AlphaFoldDB" id="A0A450TY46"/>
<sequence length="200" mass="23392">MREQISSEEEAYRITFSRLLNMLHEFLLEIGDDGLLLIDSRSDLHSSVQDRRLVDVYRHWAREHDTRFIELPWFGFSAFYSGLQLADFSGYLLDFEQNEMVLEDALKVEFKSLYGKHEDSALIALLGTGDLREVRKFLEKAGCNRLRNLINKATIATLLGMIEKRTVNEGLKLLTNTERHREVIRLIDIFRERIVFSKIP</sequence>
<evidence type="ECO:0000313" key="1">
    <source>
        <dbReference type="EMBL" id="VFJ74496.1"/>
    </source>
</evidence>
<proteinExistence type="predicted"/>
<reference evidence="1" key="1">
    <citation type="submission" date="2019-02" db="EMBL/GenBank/DDBJ databases">
        <authorList>
            <person name="Gruber-Vodicka R. H."/>
            <person name="Seah K. B. B."/>
        </authorList>
    </citation>
    <scope>NUCLEOTIDE SEQUENCE</scope>
    <source>
        <strain evidence="1">BECK_BZ131</strain>
    </source>
</reference>
<accession>A0A450TY46</accession>